<dbReference type="InterPro" id="IPR001173">
    <property type="entry name" value="Glyco_trans_2-like"/>
</dbReference>
<dbReference type="Pfam" id="PF00535">
    <property type="entry name" value="Glycos_transf_2"/>
    <property type="match status" value="2"/>
</dbReference>
<dbReference type="InterPro" id="IPR029044">
    <property type="entry name" value="Nucleotide-diphossugar_trans"/>
</dbReference>
<name>A0A6N7X9Q1_9ACTN</name>
<dbReference type="PANTHER" id="PTHR43179">
    <property type="entry name" value="RHAMNOSYLTRANSFERASE WBBL"/>
    <property type="match status" value="1"/>
</dbReference>
<accession>A0A6N7X9Q1</accession>
<sequence>MADNLRISYDKVTRGRGKVFLRITVDGAPEGSRLVASAQMATGGQPVPATVMDLGGSRWVLSVAVINLVQVALVRLLDADGTELCRRRIHIRPQAARLMSQMHTALRDGQAESIRNLDSRGGNAGPKLLVHNLIALEEGEDLRATMVSNVVGEEAAHLPIKVTVLSQDGELLADDHFAMGDSCSASEGNPQLFTRMYTFGVILPKQARGIVLWVSAEGEGQEDSFVTLEGFYADWLRGSWRQSVLPADQEPRYEQWAREHSASAEELALMAHASELLPERPTFSLVVPLFKTPLDFFDEMADSVLSQAYPYFQLVLVNASPEDRALADEVATYAARDSRITVVNLDGNHGITENTNRGIEASTGDFVCFFDHDDTIEPDLLYWYAKAVSDRPDTDLIYCDEDHLLDGHRVGPFFKPDWDPERLCAENYVTHLLCVRRSVVEELPELPGSEFDGSQDHNMTFLVGERARNVYHVRRILYHWRMHANSTAGGQGVAQKSYALEAERRAVQGHLDRCGIDAEAVMGGRFPTRCDVRYRFQTHPLVSIVIPNYEMRDVLGRCIDSIVRRTTWPNYEIVVVENNSKSDEIFEYYRKLERDSRIRVVTCDTEGEFNFSRLINFGFAAARGQYLVMLNNDTEVISPDWVEQMVGPLMSSDMGAVGAKLLYPDGSIQHAGVLVGGFSGPVAASVNLPGNAPGYYEWNVLPHRASAVTGACLMTKRSVYDEVGGMDEREFKVNYNDIDLCLKIQAAGYHVLQQNYAVLRHYESISRHGGDSRRISYKLSRELMAFAGRWGQVLSKPDPYYNPNFRRDNWYCALS</sequence>
<dbReference type="Proteomes" id="UP000469325">
    <property type="component" value="Unassembled WGS sequence"/>
</dbReference>
<feature type="domain" description="Glycosyltransferase 2-like" evidence="1">
    <location>
        <begin position="284"/>
        <end position="389"/>
    </location>
</feature>
<keyword evidence="2" id="KW-0808">Transferase</keyword>
<keyword evidence="3" id="KW-1185">Reference proteome</keyword>
<feature type="domain" description="Glycosyltransferase 2-like" evidence="1">
    <location>
        <begin position="543"/>
        <end position="723"/>
    </location>
</feature>
<dbReference type="GO" id="GO:0016757">
    <property type="term" value="F:glycosyltransferase activity"/>
    <property type="evidence" value="ECO:0007669"/>
    <property type="project" value="UniProtKB-KW"/>
</dbReference>
<dbReference type="AlphaFoldDB" id="A0A6N7X9Q1"/>
<proteinExistence type="predicted"/>
<evidence type="ECO:0000313" key="2">
    <source>
        <dbReference type="EMBL" id="MST72262.1"/>
    </source>
</evidence>
<reference evidence="2 3" key="1">
    <citation type="submission" date="2019-08" db="EMBL/GenBank/DDBJ databases">
        <title>In-depth cultivation of the pig gut microbiome towards novel bacterial diversity and tailored functional studies.</title>
        <authorList>
            <person name="Wylensek D."/>
            <person name="Hitch T.C.A."/>
            <person name="Clavel T."/>
        </authorList>
    </citation>
    <scope>NUCLEOTIDE SEQUENCE [LARGE SCALE GENOMIC DNA]</scope>
    <source>
        <strain evidence="2 3">CA-Schmier-601-WT-1</strain>
    </source>
</reference>
<dbReference type="Gene3D" id="3.90.550.10">
    <property type="entry name" value="Spore Coat Polysaccharide Biosynthesis Protein SpsA, Chain A"/>
    <property type="match status" value="2"/>
</dbReference>
<dbReference type="EMBL" id="VUNC01000002">
    <property type="protein sequence ID" value="MST72262.1"/>
    <property type="molecule type" value="Genomic_DNA"/>
</dbReference>
<dbReference type="RefSeq" id="WP_154434173.1">
    <property type="nucleotide sequence ID" value="NZ_VUNC01000002.1"/>
</dbReference>
<gene>
    <name evidence="2" type="ORF">FYJ68_03955</name>
</gene>
<evidence type="ECO:0000313" key="3">
    <source>
        <dbReference type="Proteomes" id="UP000469325"/>
    </source>
</evidence>
<protein>
    <submittedName>
        <fullName evidence="2">Glycosyltransferase</fullName>
    </submittedName>
</protein>
<comment type="caution">
    <text evidence="2">The sequence shown here is derived from an EMBL/GenBank/DDBJ whole genome shotgun (WGS) entry which is preliminary data.</text>
</comment>
<dbReference type="PANTHER" id="PTHR43179:SF7">
    <property type="entry name" value="RHAMNOSYLTRANSFERASE WBBL"/>
    <property type="match status" value="1"/>
</dbReference>
<evidence type="ECO:0000259" key="1">
    <source>
        <dbReference type="Pfam" id="PF00535"/>
    </source>
</evidence>
<dbReference type="SUPFAM" id="SSF53448">
    <property type="entry name" value="Nucleotide-diphospho-sugar transferases"/>
    <property type="match status" value="2"/>
</dbReference>
<organism evidence="2 3">
    <name type="scientific">Olsenella porci</name>
    <dbReference type="NCBI Taxonomy" id="2652279"/>
    <lineage>
        <taxon>Bacteria</taxon>
        <taxon>Bacillati</taxon>
        <taxon>Actinomycetota</taxon>
        <taxon>Coriobacteriia</taxon>
        <taxon>Coriobacteriales</taxon>
        <taxon>Atopobiaceae</taxon>
        <taxon>Olsenella</taxon>
    </lineage>
</organism>